<name>A0ABU7I899_9SPHI</name>
<feature type="domain" description="DNA mismatch repair proteins mutS family" evidence="5">
    <location>
        <begin position="424"/>
        <end position="599"/>
    </location>
</feature>
<dbReference type="RefSeq" id="WP_330108006.1">
    <property type="nucleotide sequence ID" value="NZ_JAZDQT010000002.1"/>
</dbReference>
<accession>A0ABU7I899</accession>
<dbReference type="InterPro" id="IPR027417">
    <property type="entry name" value="P-loop_NTPase"/>
</dbReference>
<sequence>MLKSQQEIENKYKLRATELSGTIDGLKKSIDKLSMVRIALLLVEIAFFVFFLQSANDTEIFWRGSLLVLPIAVFILTVKKQNALSKNKDYLSSLLWVYENELALCRGDENKYAHGENFKEENHAYTADLDVFGRSSLFALLNRCSTKVGTERLAQSLALTDTQEGIIARQEAIVEMASHIDRTFELRANLKGHDVSQIEQIKQKLKGLLAEQLKFTRNKPLRLYVKILPYVASILTLTAIIVGGKLWTVLMLIAFINATLTLGQGKKINKVYYGFSGGSALLNDYAAAIKWTEEINWQSSYIKSLFSSTKQVSAQIKKLAKIIQAFDARLNILLSAILNFFFLWDLDCCIKLDQWNTTAEVENGLDRIGYFEELISMATLVHNEPTWTFPLIDEGFSLSATELGHPLIKQVGRVYNDYQLETQATVDIVTGSNMAGKSTFLRTVGINMILAYAGAPVCASQMRLSIFKLVTYMRIVDSLKESTSTFKAELNRLKMILNTVKTTENAMVLIDEMLRGTNSRDKYLGSKVFIEKMIELRVPTLFATHDLQLSELQATHSQTVRNFHFDIQLAQGEMSFDYKLKHGPCSTFNAAILLKEIGLVLEEEH</sequence>
<evidence type="ECO:0000256" key="1">
    <source>
        <dbReference type="ARBA" id="ARBA00022741"/>
    </source>
</evidence>
<keyword evidence="2" id="KW-0067">ATP-binding</keyword>
<dbReference type="Gene3D" id="3.40.50.300">
    <property type="entry name" value="P-loop containing nucleotide triphosphate hydrolases"/>
    <property type="match status" value="1"/>
</dbReference>
<organism evidence="6 7">
    <name type="scientific">Pedobacter albus</name>
    <dbReference type="NCBI Taxonomy" id="3113905"/>
    <lineage>
        <taxon>Bacteria</taxon>
        <taxon>Pseudomonadati</taxon>
        <taxon>Bacteroidota</taxon>
        <taxon>Sphingobacteriia</taxon>
        <taxon>Sphingobacteriales</taxon>
        <taxon>Sphingobacteriaceae</taxon>
        <taxon>Pedobacter</taxon>
    </lineage>
</organism>
<evidence type="ECO:0000256" key="3">
    <source>
        <dbReference type="ARBA" id="ARBA00023125"/>
    </source>
</evidence>
<evidence type="ECO:0000256" key="4">
    <source>
        <dbReference type="SAM" id="Phobius"/>
    </source>
</evidence>
<dbReference type="EMBL" id="JAZDQT010000002">
    <property type="protein sequence ID" value="MEE1945668.1"/>
    <property type="molecule type" value="Genomic_DNA"/>
</dbReference>
<gene>
    <name evidence="6" type="ORF">VRU48_11170</name>
</gene>
<dbReference type="InterPro" id="IPR036187">
    <property type="entry name" value="DNA_mismatch_repair_MutS_sf"/>
</dbReference>
<dbReference type="SUPFAM" id="SSF52540">
    <property type="entry name" value="P-loop containing nucleoside triphosphate hydrolases"/>
    <property type="match status" value="1"/>
</dbReference>
<evidence type="ECO:0000313" key="6">
    <source>
        <dbReference type="EMBL" id="MEE1945668.1"/>
    </source>
</evidence>
<keyword evidence="1" id="KW-0547">Nucleotide-binding</keyword>
<keyword evidence="4" id="KW-0472">Membrane</keyword>
<evidence type="ECO:0000256" key="2">
    <source>
        <dbReference type="ARBA" id="ARBA00022840"/>
    </source>
</evidence>
<protein>
    <submittedName>
        <fullName evidence="6">DNA mismatch repair protein MutS</fullName>
    </submittedName>
</protein>
<feature type="transmembrane region" description="Helical" evidence="4">
    <location>
        <begin position="35"/>
        <end position="54"/>
    </location>
</feature>
<dbReference type="SUPFAM" id="SSF48334">
    <property type="entry name" value="DNA repair protein MutS, domain III"/>
    <property type="match status" value="1"/>
</dbReference>
<keyword evidence="7" id="KW-1185">Reference proteome</keyword>
<feature type="transmembrane region" description="Helical" evidence="4">
    <location>
        <begin position="60"/>
        <end position="78"/>
    </location>
</feature>
<dbReference type="SMART" id="SM00534">
    <property type="entry name" value="MUTSac"/>
    <property type="match status" value="1"/>
</dbReference>
<dbReference type="PANTHER" id="PTHR11361">
    <property type="entry name" value="DNA MISMATCH REPAIR PROTEIN MUTS FAMILY MEMBER"/>
    <property type="match status" value="1"/>
</dbReference>
<evidence type="ECO:0000313" key="7">
    <source>
        <dbReference type="Proteomes" id="UP001336835"/>
    </source>
</evidence>
<keyword evidence="4" id="KW-0812">Transmembrane</keyword>
<dbReference type="Pfam" id="PF00488">
    <property type="entry name" value="MutS_V"/>
    <property type="match status" value="1"/>
</dbReference>
<proteinExistence type="predicted"/>
<dbReference type="PANTHER" id="PTHR11361:SF99">
    <property type="entry name" value="DNA MISMATCH REPAIR PROTEIN"/>
    <property type="match status" value="1"/>
</dbReference>
<evidence type="ECO:0000259" key="5">
    <source>
        <dbReference type="SMART" id="SM00534"/>
    </source>
</evidence>
<dbReference type="Gene3D" id="1.10.1420.10">
    <property type="match status" value="1"/>
</dbReference>
<comment type="caution">
    <text evidence="6">The sequence shown here is derived from an EMBL/GenBank/DDBJ whole genome shotgun (WGS) entry which is preliminary data.</text>
</comment>
<dbReference type="InterPro" id="IPR045076">
    <property type="entry name" value="MutS"/>
</dbReference>
<feature type="transmembrane region" description="Helical" evidence="4">
    <location>
        <begin position="223"/>
        <end position="241"/>
    </location>
</feature>
<reference evidence="6 7" key="1">
    <citation type="submission" date="2024-01" db="EMBL/GenBank/DDBJ databases">
        <title>Pedobacter sp. nov., isolated from fresh soil.</title>
        <authorList>
            <person name="Le N.T.T."/>
        </authorList>
    </citation>
    <scope>NUCLEOTIDE SEQUENCE [LARGE SCALE GENOMIC DNA]</scope>
    <source>
        <strain evidence="6 7">KR3-3</strain>
    </source>
</reference>
<keyword evidence="4" id="KW-1133">Transmembrane helix</keyword>
<dbReference type="Proteomes" id="UP001336835">
    <property type="component" value="Unassembled WGS sequence"/>
</dbReference>
<dbReference type="InterPro" id="IPR000432">
    <property type="entry name" value="DNA_mismatch_repair_MutS_C"/>
</dbReference>
<keyword evidence="3" id="KW-0238">DNA-binding</keyword>